<proteinExistence type="predicted"/>
<keyword evidence="3" id="KW-1185">Reference proteome</keyword>
<feature type="coiled-coil region" evidence="1">
    <location>
        <begin position="236"/>
        <end position="298"/>
    </location>
</feature>
<dbReference type="Proteomes" id="UP000644699">
    <property type="component" value="Unassembled WGS sequence"/>
</dbReference>
<protein>
    <recommendedName>
        <fullName evidence="4">AAA domain-containing protein</fullName>
    </recommendedName>
</protein>
<evidence type="ECO:0008006" key="4">
    <source>
        <dbReference type="Google" id="ProtNLM"/>
    </source>
</evidence>
<dbReference type="Gene3D" id="3.40.50.300">
    <property type="entry name" value="P-loop containing nucleotide triphosphate hydrolases"/>
    <property type="match status" value="1"/>
</dbReference>
<dbReference type="SUPFAM" id="SSF52540">
    <property type="entry name" value="P-loop containing nucleoside triphosphate hydrolases"/>
    <property type="match status" value="1"/>
</dbReference>
<reference evidence="2" key="2">
    <citation type="submission" date="2020-09" db="EMBL/GenBank/DDBJ databases">
        <authorList>
            <person name="Sun Q."/>
            <person name="Zhou Y."/>
        </authorList>
    </citation>
    <scope>NUCLEOTIDE SEQUENCE</scope>
    <source>
        <strain evidence="2">CGMCC 1.15367</strain>
    </source>
</reference>
<dbReference type="AlphaFoldDB" id="A0A917E053"/>
<name>A0A917E053_9HYPH</name>
<sequence length="632" mass="69255">MTGIRLRHLVFTGEGVQPAGIRFDEGVNLLFGASNTGKSFSLKALDFMLGGSTPLPAIEQRVDYTSVWLGLTLPDGNPVTIYRAAAGGAYKVFDGLVHDAQDGRAGRTLQPAHDASRKDSLSQYLMGALGLDGRVVAKNMNGEKESLTLRSLVPYVLVQEGTIMSERSPVLASGQVIRETAEKNVFKTLLTGRDDSAVVATVNAKTQKTVRNAKVELVDEWMSKVDIQLGDPPPSREDVAQRLSRVDEELASLHSELRELQDSLDEQVARRRTLSDRADELTARLLELRVTVARFERLREIYDSDISRLDALEEGGFLILAIAGRDCPVCGAAPADQKHSHGLDDIASAHRSAKAEKRKIELERRDLVATMASLSAEGRGLEAARIENERNLAEAEAVLEALRPSEGGVRKRYEAMLLKRAELHGLTDLLDRRDELSARKAQLESVVKNKKGEKLVVGTDGNTAFALSATLQEVLGQWRFPGAEHVRFDNDLQDLTIAGKERAANGKGVRAILHAAFKVAVLVYCRRHGKSHPGFVVLDTPLLTYREPLAQPRYGELEPDEIALRQVGIVESFYRHLLSISDLGQFVVIENVTPPAFLNELANVETFTGRSGVGRTGFFPPHAETTALDLVA</sequence>
<feature type="coiled-coil region" evidence="1">
    <location>
        <begin position="426"/>
        <end position="453"/>
    </location>
</feature>
<organism evidence="2 3">
    <name type="scientific">Aureimonas endophytica</name>
    <dbReference type="NCBI Taxonomy" id="2027858"/>
    <lineage>
        <taxon>Bacteria</taxon>
        <taxon>Pseudomonadati</taxon>
        <taxon>Pseudomonadota</taxon>
        <taxon>Alphaproteobacteria</taxon>
        <taxon>Hyphomicrobiales</taxon>
        <taxon>Aurantimonadaceae</taxon>
        <taxon>Aureimonas</taxon>
    </lineage>
</organism>
<comment type="caution">
    <text evidence="2">The sequence shown here is derived from an EMBL/GenBank/DDBJ whole genome shotgun (WGS) entry which is preliminary data.</text>
</comment>
<gene>
    <name evidence="2" type="ORF">GCM10011390_03200</name>
</gene>
<evidence type="ECO:0000313" key="2">
    <source>
        <dbReference type="EMBL" id="GGD87822.1"/>
    </source>
</evidence>
<evidence type="ECO:0000313" key="3">
    <source>
        <dbReference type="Proteomes" id="UP000644699"/>
    </source>
</evidence>
<reference evidence="2" key="1">
    <citation type="journal article" date="2014" name="Int. J. Syst. Evol. Microbiol.">
        <title>Complete genome sequence of Corynebacterium casei LMG S-19264T (=DSM 44701T), isolated from a smear-ripened cheese.</title>
        <authorList>
            <consortium name="US DOE Joint Genome Institute (JGI-PGF)"/>
            <person name="Walter F."/>
            <person name="Albersmeier A."/>
            <person name="Kalinowski J."/>
            <person name="Ruckert C."/>
        </authorList>
    </citation>
    <scope>NUCLEOTIDE SEQUENCE</scope>
    <source>
        <strain evidence="2">CGMCC 1.15367</strain>
    </source>
</reference>
<dbReference type="InterPro" id="IPR027417">
    <property type="entry name" value="P-loop_NTPase"/>
</dbReference>
<evidence type="ECO:0000256" key="1">
    <source>
        <dbReference type="SAM" id="Coils"/>
    </source>
</evidence>
<keyword evidence="1" id="KW-0175">Coiled coil</keyword>
<accession>A0A917E053</accession>
<dbReference type="EMBL" id="BMIQ01000001">
    <property type="protein sequence ID" value="GGD87822.1"/>
    <property type="molecule type" value="Genomic_DNA"/>
</dbReference>